<dbReference type="SMART" id="SM00345">
    <property type="entry name" value="HTH_GNTR"/>
    <property type="match status" value="1"/>
</dbReference>
<feature type="domain" description="HTH gntR-type" evidence="4">
    <location>
        <begin position="10"/>
        <end position="77"/>
    </location>
</feature>
<dbReference type="SUPFAM" id="SSF48008">
    <property type="entry name" value="GntR ligand-binding domain-like"/>
    <property type="match status" value="1"/>
</dbReference>
<evidence type="ECO:0000256" key="2">
    <source>
        <dbReference type="ARBA" id="ARBA00023125"/>
    </source>
</evidence>
<keyword evidence="3" id="KW-0804">Transcription</keyword>
<dbReference type="InterPro" id="IPR000524">
    <property type="entry name" value="Tscrpt_reg_HTH_GntR"/>
</dbReference>
<comment type="caution">
    <text evidence="5">The sequence shown here is derived from an EMBL/GenBank/DDBJ whole genome shotgun (WGS) entry which is preliminary data.</text>
</comment>
<dbReference type="SMART" id="SM00895">
    <property type="entry name" value="FCD"/>
    <property type="match status" value="1"/>
</dbReference>
<evidence type="ECO:0000259" key="4">
    <source>
        <dbReference type="PROSITE" id="PS50949"/>
    </source>
</evidence>
<dbReference type="InterPro" id="IPR036388">
    <property type="entry name" value="WH-like_DNA-bd_sf"/>
</dbReference>
<dbReference type="Proteomes" id="UP000310541">
    <property type="component" value="Unassembled WGS sequence"/>
</dbReference>
<dbReference type="GO" id="GO:0003700">
    <property type="term" value="F:DNA-binding transcription factor activity"/>
    <property type="evidence" value="ECO:0007669"/>
    <property type="project" value="InterPro"/>
</dbReference>
<dbReference type="SUPFAM" id="SSF46785">
    <property type="entry name" value="Winged helix' DNA-binding domain"/>
    <property type="match status" value="1"/>
</dbReference>
<gene>
    <name evidence="5" type="ORF">FBF83_01480</name>
</gene>
<dbReference type="InterPro" id="IPR011711">
    <property type="entry name" value="GntR_C"/>
</dbReference>
<name>A0A4U1MM13_9BACL</name>
<organism evidence="5 6">
    <name type="scientific">Guptibacillus hwajinpoensis</name>
    <dbReference type="NCBI Taxonomy" id="208199"/>
    <lineage>
        <taxon>Bacteria</taxon>
        <taxon>Bacillati</taxon>
        <taxon>Bacillota</taxon>
        <taxon>Bacilli</taxon>
        <taxon>Bacillales</taxon>
        <taxon>Guptibacillaceae</taxon>
        <taxon>Guptibacillus</taxon>
    </lineage>
</organism>
<dbReference type="Gene3D" id="1.10.10.10">
    <property type="entry name" value="Winged helix-like DNA-binding domain superfamily/Winged helix DNA-binding domain"/>
    <property type="match status" value="1"/>
</dbReference>
<evidence type="ECO:0000256" key="3">
    <source>
        <dbReference type="ARBA" id="ARBA00023163"/>
    </source>
</evidence>
<dbReference type="PROSITE" id="PS50949">
    <property type="entry name" value="HTH_GNTR"/>
    <property type="match status" value="1"/>
</dbReference>
<evidence type="ECO:0000313" key="5">
    <source>
        <dbReference type="EMBL" id="TKD71510.1"/>
    </source>
</evidence>
<dbReference type="InterPro" id="IPR036390">
    <property type="entry name" value="WH_DNA-bd_sf"/>
</dbReference>
<dbReference type="Pfam" id="PF07729">
    <property type="entry name" value="FCD"/>
    <property type="match status" value="1"/>
</dbReference>
<dbReference type="Gene3D" id="1.20.120.530">
    <property type="entry name" value="GntR ligand-binding domain-like"/>
    <property type="match status" value="1"/>
</dbReference>
<evidence type="ECO:0000256" key="1">
    <source>
        <dbReference type="ARBA" id="ARBA00023015"/>
    </source>
</evidence>
<accession>A0A4U1MM13</accession>
<dbReference type="PANTHER" id="PTHR43537">
    <property type="entry name" value="TRANSCRIPTIONAL REGULATOR, GNTR FAMILY"/>
    <property type="match status" value="1"/>
</dbReference>
<dbReference type="PANTHER" id="PTHR43537:SF24">
    <property type="entry name" value="GLUCONATE OPERON TRANSCRIPTIONAL REPRESSOR"/>
    <property type="match status" value="1"/>
</dbReference>
<protein>
    <submittedName>
        <fullName evidence="5">GntR family transcriptional regulator</fullName>
    </submittedName>
</protein>
<evidence type="ECO:0000313" key="6">
    <source>
        <dbReference type="Proteomes" id="UP000310541"/>
    </source>
</evidence>
<dbReference type="EMBL" id="SWFM01000001">
    <property type="protein sequence ID" value="TKD71510.1"/>
    <property type="molecule type" value="Genomic_DNA"/>
</dbReference>
<dbReference type="CDD" id="cd07377">
    <property type="entry name" value="WHTH_GntR"/>
    <property type="match status" value="1"/>
</dbReference>
<dbReference type="Pfam" id="PF00392">
    <property type="entry name" value="GntR"/>
    <property type="match status" value="1"/>
</dbReference>
<dbReference type="GO" id="GO:0003677">
    <property type="term" value="F:DNA binding"/>
    <property type="evidence" value="ECO:0007669"/>
    <property type="project" value="UniProtKB-KW"/>
</dbReference>
<keyword evidence="2" id="KW-0238">DNA-binding</keyword>
<proteinExistence type="predicted"/>
<dbReference type="InterPro" id="IPR008920">
    <property type="entry name" value="TF_FadR/GntR_C"/>
</dbReference>
<keyword evidence="1" id="KW-0805">Transcription regulation</keyword>
<reference evidence="5 6" key="1">
    <citation type="submission" date="2019-04" db="EMBL/GenBank/DDBJ databases">
        <title>Genome sequence of Bacillus hwajinpoensis strain Y2.</title>
        <authorList>
            <person name="Fair J.L."/>
            <person name="Maclea K.S."/>
        </authorList>
    </citation>
    <scope>NUCLEOTIDE SEQUENCE [LARGE SCALE GENOMIC DNA]</scope>
    <source>
        <strain evidence="5 6">Y2</strain>
    </source>
</reference>
<sequence>MGGLIEMRKETVEQKVYQLIKNAIMKRQIAPGNQLFESAIAEKVNASRTPIRSAIMKLESEGLVNVIPNKGAFIVQPTIEEMIQAFEMRKALEEMAVQKGFSNIGTYDIDQLKQYVDEMRNAYKKREILLYQEKNNAFHLLIAKASGNSYLIDFMEKILNQITIYMVLYDVFNGDNDNEEMDILEHEEMIKHIENAQEKEFQSLLCRHLDSSLRKLEQDKLNYYQSLTTLF</sequence>
<dbReference type="OrthoDB" id="574518at2"/>
<dbReference type="AlphaFoldDB" id="A0A4U1MM13"/>